<name>A0A2T7G5K0_9RHOB</name>
<dbReference type="OrthoDB" id="7824597at2"/>
<protein>
    <submittedName>
        <fullName evidence="1">Flagellar protein</fullName>
    </submittedName>
</protein>
<dbReference type="InterPro" id="IPR023157">
    <property type="entry name" value="AGR-C-984p-like_sf"/>
</dbReference>
<dbReference type="Gene3D" id="1.10.3700.10">
    <property type="entry name" value="AGR C 984p-like"/>
    <property type="match status" value="1"/>
</dbReference>
<dbReference type="AlphaFoldDB" id="A0A2T7G5K0"/>
<keyword evidence="1" id="KW-0282">Flagellum</keyword>
<keyword evidence="1" id="KW-0966">Cell projection</keyword>
<comment type="caution">
    <text evidence="1">The sequence shown here is derived from an EMBL/GenBank/DDBJ whole genome shotgun (WGS) entry which is preliminary data.</text>
</comment>
<keyword evidence="1" id="KW-0969">Cilium</keyword>
<dbReference type="Pfam" id="PF06748">
    <property type="entry name" value="DUF1217"/>
    <property type="match status" value="1"/>
</dbReference>
<dbReference type="InterPro" id="IPR010626">
    <property type="entry name" value="DUF1217"/>
</dbReference>
<keyword evidence="2" id="KW-1185">Reference proteome</keyword>
<organism evidence="1 2">
    <name type="scientific">Pelagivirga sediminicola</name>
    <dbReference type="NCBI Taxonomy" id="2170575"/>
    <lineage>
        <taxon>Bacteria</taxon>
        <taxon>Pseudomonadati</taxon>
        <taxon>Pseudomonadota</taxon>
        <taxon>Alphaproteobacteria</taxon>
        <taxon>Rhodobacterales</taxon>
        <taxon>Paracoccaceae</taxon>
        <taxon>Pelagivirga</taxon>
    </lineage>
</organism>
<evidence type="ECO:0000313" key="2">
    <source>
        <dbReference type="Proteomes" id="UP000244446"/>
    </source>
</evidence>
<evidence type="ECO:0000313" key="1">
    <source>
        <dbReference type="EMBL" id="PVA09703.1"/>
    </source>
</evidence>
<gene>
    <name evidence="1" type="ORF">DC366_11260</name>
</gene>
<accession>A0A2T7G5K0</accession>
<dbReference type="EMBL" id="QCYH01000006">
    <property type="protein sequence ID" value="PVA09703.1"/>
    <property type="molecule type" value="Genomic_DNA"/>
</dbReference>
<sequence>MSFQPVIPTGGLTGWNYLNRTLQKQTQAFDKSPQISRDTEYFEKNISKARTADDLVSDRRLLRVALGAFGLSDDLNSTAFVRTILAGGTDDKTALANKLSDVRYREFSKAFGFGDAAGPQTSSLSWARDIVSKFQRREFEVAVGEQDRSMRLAMDAKRSLPDIAGQAAKEETRWLKILGNPPLREVFETALGLPSSFGQADLDMQIGEFSDRAKRQLGIDSLAQLSDPALQEVVIERFLMRDQIKSFDIQSSGTIALTLLQSMPRLF</sequence>
<dbReference type="Proteomes" id="UP000244446">
    <property type="component" value="Unassembled WGS sequence"/>
</dbReference>
<dbReference type="SUPFAM" id="SSF158837">
    <property type="entry name" value="AGR C 984p-like"/>
    <property type="match status" value="1"/>
</dbReference>
<dbReference type="RefSeq" id="WP_108692327.1">
    <property type="nucleotide sequence ID" value="NZ_QCYH01000006.1"/>
</dbReference>
<reference evidence="1 2" key="1">
    <citation type="submission" date="2018-04" db="EMBL/GenBank/DDBJ databases">
        <title>Pelagivirga bohaiensis gen. nov., sp. nov., a bacterium isolated from the Bohai Sea.</title>
        <authorList>
            <person name="Ji X."/>
        </authorList>
    </citation>
    <scope>NUCLEOTIDE SEQUENCE [LARGE SCALE GENOMIC DNA]</scope>
    <source>
        <strain evidence="1 2">BH-SD19</strain>
    </source>
</reference>
<proteinExistence type="predicted"/>